<organism evidence="2 3">
    <name type="scientific">Salinisphaera dokdonensis CL-ES53</name>
    <dbReference type="NCBI Taxonomy" id="1304272"/>
    <lineage>
        <taxon>Bacteria</taxon>
        <taxon>Pseudomonadati</taxon>
        <taxon>Pseudomonadota</taxon>
        <taxon>Gammaproteobacteria</taxon>
        <taxon>Salinisphaerales</taxon>
        <taxon>Salinisphaeraceae</taxon>
        <taxon>Salinisphaera</taxon>
    </lineage>
</organism>
<dbReference type="CDD" id="cd02219">
    <property type="entry name" value="cupin_YjlB-like"/>
    <property type="match status" value="1"/>
</dbReference>
<proteinExistence type="predicted"/>
<sequence length="177" mass="19207">MIQQAIFGSDTPKPYARRFADDNSIPNSRHPVLIYRANAADQDGLANRLEQLFASHGWPPQWRGGVFDYHHYHSNAHEVLGVASGTAMLMLGGEQGETVDIAPGDVVILPAGTGHCRIQASVNFELVAAYPPDQQDWDLCRPGQVDLGAARDRIATLTVPEQDPVAGAEGALVSLWR</sequence>
<gene>
    <name evidence="2" type="ORF">SADO_07982</name>
</gene>
<dbReference type="InterPro" id="IPR014710">
    <property type="entry name" value="RmlC-like_jellyroll"/>
</dbReference>
<evidence type="ECO:0000313" key="2">
    <source>
        <dbReference type="EMBL" id="MES1929179.1"/>
    </source>
</evidence>
<accession>A0ABV2AZW4</accession>
<dbReference type="InterPro" id="IPR047121">
    <property type="entry name" value="YjiB-like"/>
</dbReference>
<dbReference type="PIRSF" id="PIRSF019307">
    <property type="entry name" value="UCP019307"/>
    <property type="match status" value="1"/>
</dbReference>
<dbReference type="SUPFAM" id="SSF51182">
    <property type="entry name" value="RmlC-like cupins"/>
    <property type="match status" value="1"/>
</dbReference>
<evidence type="ECO:0000259" key="1">
    <source>
        <dbReference type="Pfam" id="PF07883"/>
    </source>
</evidence>
<dbReference type="PANTHER" id="PTHR36448:SF2">
    <property type="entry name" value="CUPIN TYPE-1 DOMAIN-CONTAINING PROTEIN"/>
    <property type="match status" value="1"/>
</dbReference>
<dbReference type="InterPro" id="IPR011051">
    <property type="entry name" value="RmlC_Cupin_sf"/>
</dbReference>
<dbReference type="Gene3D" id="2.60.120.10">
    <property type="entry name" value="Jelly Rolls"/>
    <property type="match status" value="1"/>
</dbReference>
<feature type="domain" description="Cupin type-2" evidence="1">
    <location>
        <begin position="69"/>
        <end position="116"/>
    </location>
</feature>
<keyword evidence="3" id="KW-1185">Reference proteome</keyword>
<reference evidence="2 3" key="1">
    <citation type="submission" date="2013-03" db="EMBL/GenBank/DDBJ databases">
        <title>Salinisphaera dokdonensis CL-ES53 Genome Sequencing.</title>
        <authorList>
            <person name="Li C."/>
            <person name="Lai Q."/>
            <person name="Shao Z."/>
        </authorList>
    </citation>
    <scope>NUCLEOTIDE SEQUENCE [LARGE SCALE GENOMIC DNA]</scope>
    <source>
        <strain evidence="2 3">CL-ES53</strain>
    </source>
</reference>
<comment type="caution">
    <text evidence="2">The sequence shown here is derived from an EMBL/GenBank/DDBJ whole genome shotgun (WGS) entry which is preliminary data.</text>
</comment>
<name>A0ABV2AZW4_9GAMM</name>
<dbReference type="EMBL" id="APND01000002">
    <property type="protein sequence ID" value="MES1929179.1"/>
    <property type="molecule type" value="Genomic_DNA"/>
</dbReference>
<dbReference type="Proteomes" id="UP001460888">
    <property type="component" value="Unassembled WGS sequence"/>
</dbReference>
<dbReference type="InterPro" id="IPR014500">
    <property type="entry name" value="UCP019307_cupin"/>
</dbReference>
<evidence type="ECO:0000313" key="3">
    <source>
        <dbReference type="Proteomes" id="UP001460888"/>
    </source>
</evidence>
<dbReference type="RefSeq" id="WP_434547897.1">
    <property type="nucleotide sequence ID" value="NZ_APND01000002.1"/>
</dbReference>
<dbReference type="PANTHER" id="PTHR36448">
    <property type="entry name" value="BLR7373 PROTEIN"/>
    <property type="match status" value="1"/>
</dbReference>
<protein>
    <submittedName>
        <fullName evidence="2">Double-stranded beta helix domain-containing protein</fullName>
    </submittedName>
</protein>
<dbReference type="Pfam" id="PF07883">
    <property type="entry name" value="Cupin_2"/>
    <property type="match status" value="1"/>
</dbReference>
<dbReference type="InterPro" id="IPR013096">
    <property type="entry name" value="Cupin_2"/>
</dbReference>